<dbReference type="InterPro" id="IPR056950">
    <property type="entry name" value="Phage_tail_terminator_3"/>
</dbReference>
<dbReference type="Pfam" id="PF23842">
    <property type="entry name" value="Phage_tail_terminator_3"/>
    <property type="match status" value="1"/>
</dbReference>
<reference evidence="2" key="2">
    <citation type="submission" date="2022-04" db="EMBL/GenBank/DDBJ databases">
        <title>Co-occurrence of mcr-9 and blaNDM-1 in multidrug-resistant Enterobacter kobei strain isolated from an infant with urinary infection.</title>
        <authorList>
            <person name="Zeng H."/>
        </authorList>
    </citation>
    <scope>NUCLEOTIDE SEQUENCE</scope>
    <source>
        <strain evidence="2">EC1382</strain>
    </source>
</reference>
<dbReference type="AlphaFoldDB" id="A0A2J0PCE4"/>
<dbReference type="RefSeq" id="WP_059287867.1">
    <property type="nucleotide sequence ID" value="NZ_CBDIVE010000003.1"/>
</dbReference>
<evidence type="ECO:0000313" key="3">
    <source>
        <dbReference type="Proteomes" id="UP000230495"/>
    </source>
</evidence>
<evidence type="ECO:0000313" key="1">
    <source>
        <dbReference type="EMBL" id="PJD66238.1"/>
    </source>
</evidence>
<dbReference type="Proteomes" id="UP001228563">
    <property type="component" value="Chromosome"/>
</dbReference>
<accession>A0A2J0PCE4</accession>
<gene>
    <name evidence="1" type="ORF">B9Q37_25235</name>
    <name evidence="2" type="ORF">M2B19_15275</name>
</gene>
<evidence type="ECO:0000313" key="2">
    <source>
        <dbReference type="EMBL" id="WMT64285.1"/>
    </source>
</evidence>
<dbReference type="EMBL" id="NEEU01000038">
    <property type="protein sequence ID" value="PJD66238.1"/>
    <property type="molecule type" value="Genomic_DNA"/>
</dbReference>
<organism evidence="1">
    <name type="scientific">Enterobacter kobei</name>
    <dbReference type="NCBI Taxonomy" id="208224"/>
    <lineage>
        <taxon>Bacteria</taxon>
        <taxon>Pseudomonadati</taxon>
        <taxon>Pseudomonadota</taxon>
        <taxon>Gammaproteobacteria</taxon>
        <taxon>Enterobacterales</taxon>
        <taxon>Enterobacteriaceae</taxon>
        <taxon>Enterobacter</taxon>
        <taxon>Enterobacter cloacae complex</taxon>
    </lineage>
</organism>
<name>A0A2J0PCE4_9ENTR</name>
<dbReference type="Proteomes" id="UP000230495">
    <property type="component" value="Unassembled WGS sequence"/>
</dbReference>
<dbReference type="EMBL" id="CP096849">
    <property type="protein sequence ID" value="WMT64285.1"/>
    <property type="molecule type" value="Genomic_DNA"/>
</dbReference>
<proteinExistence type="predicted"/>
<protein>
    <submittedName>
        <fullName evidence="1">Uncharacterized protein</fullName>
    </submittedName>
</protein>
<dbReference type="OrthoDB" id="6580129at2"/>
<sequence length="126" mass="13736">MTPPMADRVRSMLVSAGLTSAFTCQSFFWDDSGNKSEAFMVFKPAGGGILRQDEGGTYFVQLDVIGAINEDRKANTAAMGIIDYIQANPIADPCIGYIESYGMPQPMLTAEGRAVFSLRFRCVYGE</sequence>
<reference evidence="1 3" key="1">
    <citation type="journal article" date="2017" name="J. Antimicrob. Chemother.">
        <title>Characterization of the population structure, drug resistance mechanisms and plasmids of the community-associated Enterobacter cloacae complex in China.</title>
        <authorList>
            <person name="Zhou K."/>
            <person name="Yu W."/>
            <person name="Cao X."/>
            <person name="Shen P."/>
            <person name="Lu H."/>
            <person name="Luo Q."/>
            <person name="Rossen J.W.A."/>
            <person name="Xiao Y."/>
        </authorList>
    </citation>
    <scope>NUCLEOTIDE SEQUENCE [LARGE SCALE GENOMIC DNA]</scope>
    <source>
        <strain evidence="1">ECC1097</strain>
    </source>
</reference>